<dbReference type="Pfam" id="PF07687">
    <property type="entry name" value="M20_dimer"/>
    <property type="match status" value="1"/>
</dbReference>
<sequence length="462" mass="49773">MTDLSPVLDRADQNLPSSLDNLFELLRIKSISTDPDYKAECRKAAEWLVAYLNSLGFKASVRDTPGHPMVVAHHDAGSADAPHVLFYGHYDVQPVDPIELWESDPFAPAIKDVGNGRKILVGRGTSDDKGQLMTFVEAVRAYKETRGTLPVRITILFEGEEESGSPSLKPFLEANAAELKADFALVCDTGMWDGDTPAISAGLRGLVGEEIVITAADRDLHSGLYGGAAANPIHILTDILAGLHDQTGRITLAGFYEGVEETPANIKASWETLGLTAEKFLGDVGLSIPSGEKGRSVMELTWARPTAEVNGITGGYTGAGFKTVIAAKASAKVSFRLVGQQNPAAIRESFRAYVRSKIPADCSVEFHEHGGSPAIQLSYDSPSLTKAKTALSNEWPKPAIVIGMGGSIPIVGDFQRMLGMESLLIGFGLSDDRIHSPNEKYELRSYHKGIRSWVRVLDALAD</sequence>
<dbReference type="InterPro" id="IPR002933">
    <property type="entry name" value="Peptidase_M20"/>
</dbReference>
<keyword evidence="6" id="KW-1185">Reference proteome</keyword>
<name>A0A1C3WB64_9HYPH</name>
<dbReference type="InterPro" id="IPR011650">
    <property type="entry name" value="Peptidase_M20_dimer"/>
</dbReference>
<dbReference type="RefSeq" id="WP_075856450.1">
    <property type="nucleotide sequence ID" value="NZ_FMAC01000014.1"/>
</dbReference>
<gene>
    <name evidence="5" type="ORF">GA0061100_114106</name>
</gene>
<dbReference type="InterPro" id="IPR051458">
    <property type="entry name" value="Cyt/Met_Dipeptidase"/>
</dbReference>
<dbReference type="Pfam" id="PF01546">
    <property type="entry name" value="Peptidase_M20"/>
    <property type="match status" value="1"/>
</dbReference>
<evidence type="ECO:0000259" key="4">
    <source>
        <dbReference type="Pfam" id="PF07687"/>
    </source>
</evidence>
<dbReference type="AlphaFoldDB" id="A0A1C3WB64"/>
<dbReference type="NCBIfam" id="NF006579">
    <property type="entry name" value="PRK09104.1"/>
    <property type="match status" value="1"/>
</dbReference>
<dbReference type="PANTHER" id="PTHR43270:SF12">
    <property type="entry name" value="SUCCINYL-DIAMINOPIMELATE DESUCCINYLASE"/>
    <property type="match status" value="1"/>
</dbReference>
<evidence type="ECO:0000313" key="6">
    <source>
        <dbReference type="Proteomes" id="UP000186228"/>
    </source>
</evidence>
<dbReference type="PANTHER" id="PTHR43270">
    <property type="entry name" value="BETA-ALA-HIS DIPEPTIDASE"/>
    <property type="match status" value="1"/>
</dbReference>
<evidence type="ECO:0000256" key="3">
    <source>
        <dbReference type="ARBA" id="ARBA00022801"/>
    </source>
</evidence>
<dbReference type="SUPFAM" id="SSF53187">
    <property type="entry name" value="Zn-dependent exopeptidases"/>
    <property type="match status" value="1"/>
</dbReference>
<dbReference type="EMBL" id="FMAC01000014">
    <property type="protein sequence ID" value="SCB37260.1"/>
    <property type="molecule type" value="Genomic_DNA"/>
</dbReference>
<keyword evidence="3" id="KW-0378">Hydrolase</keyword>
<dbReference type="Gene3D" id="3.40.630.10">
    <property type="entry name" value="Zn peptidases"/>
    <property type="match status" value="1"/>
</dbReference>
<reference evidence="6" key="1">
    <citation type="submission" date="2016-08" db="EMBL/GenBank/DDBJ databases">
        <authorList>
            <person name="Varghese N."/>
            <person name="Submissions Spin"/>
        </authorList>
    </citation>
    <scope>NUCLEOTIDE SEQUENCE [LARGE SCALE GENOMIC DNA]</scope>
    <source>
        <strain evidence="6">CCBAU 57015</strain>
    </source>
</reference>
<feature type="domain" description="Peptidase M20 dimerisation" evidence="4">
    <location>
        <begin position="202"/>
        <end position="360"/>
    </location>
</feature>
<protein>
    <submittedName>
        <fullName evidence="5">Acetylornithine deacetylase/Succinyl-diaminopimelate desuccinylase</fullName>
    </submittedName>
</protein>
<dbReference type="GO" id="GO:0006508">
    <property type="term" value="P:proteolysis"/>
    <property type="evidence" value="ECO:0007669"/>
    <property type="project" value="UniProtKB-KW"/>
</dbReference>
<keyword evidence="1" id="KW-0645">Protease</keyword>
<dbReference type="STRING" id="52131.GA0061100_114106"/>
<keyword evidence="2" id="KW-0479">Metal-binding</keyword>
<organism evidence="5 6">
    <name type="scientific">Rhizobium hainanense</name>
    <dbReference type="NCBI Taxonomy" id="52131"/>
    <lineage>
        <taxon>Bacteria</taxon>
        <taxon>Pseudomonadati</taxon>
        <taxon>Pseudomonadota</taxon>
        <taxon>Alphaproteobacteria</taxon>
        <taxon>Hyphomicrobiales</taxon>
        <taxon>Rhizobiaceae</taxon>
        <taxon>Rhizobium/Agrobacterium group</taxon>
        <taxon>Rhizobium</taxon>
    </lineage>
</organism>
<dbReference type="OrthoDB" id="9761532at2"/>
<evidence type="ECO:0000313" key="5">
    <source>
        <dbReference type="EMBL" id="SCB37260.1"/>
    </source>
</evidence>
<dbReference type="NCBIfam" id="NF005914">
    <property type="entry name" value="PRK07907.1"/>
    <property type="match status" value="1"/>
</dbReference>
<dbReference type="Gene3D" id="3.30.70.360">
    <property type="match status" value="1"/>
</dbReference>
<evidence type="ECO:0000256" key="1">
    <source>
        <dbReference type="ARBA" id="ARBA00022670"/>
    </source>
</evidence>
<dbReference type="Proteomes" id="UP000186228">
    <property type="component" value="Unassembled WGS sequence"/>
</dbReference>
<dbReference type="GO" id="GO:0046872">
    <property type="term" value="F:metal ion binding"/>
    <property type="evidence" value="ECO:0007669"/>
    <property type="project" value="UniProtKB-KW"/>
</dbReference>
<evidence type="ECO:0000256" key="2">
    <source>
        <dbReference type="ARBA" id="ARBA00022723"/>
    </source>
</evidence>
<proteinExistence type="predicted"/>
<dbReference type="GO" id="GO:0008233">
    <property type="term" value="F:peptidase activity"/>
    <property type="evidence" value="ECO:0007669"/>
    <property type="project" value="UniProtKB-KW"/>
</dbReference>
<accession>A0A1C3WB64</accession>